<dbReference type="EMBL" id="JABGBP010000009">
    <property type="protein sequence ID" value="NOL59271.1"/>
    <property type="molecule type" value="Genomic_DNA"/>
</dbReference>
<feature type="transmembrane region" description="Helical" evidence="5">
    <location>
        <begin position="114"/>
        <end position="132"/>
    </location>
</feature>
<evidence type="ECO:0000256" key="1">
    <source>
        <dbReference type="ARBA" id="ARBA00004141"/>
    </source>
</evidence>
<feature type="transmembrane region" description="Helical" evidence="5">
    <location>
        <begin position="341"/>
        <end position="361"/>
    </location>
</feature>
<feature type="transmembrane region" description="Helical" evidence="5">
    <location>
        <begin position="249"/>
        <end position="267"/>
    </location>
</feature>
<comment type="caution">
    <text evidence="6">The sequence shown here is derived from an EMBL/GenBank/DDBJ whole genome shotgun (WGS) entry which is preliminary data.</text>
</comment>
<gene>
    <name evidence="6" type="ORF">HLB00_00260</name>
</gene>
<evidence type="ECO:0000313" key="7">
    <source>
        <dbReference type="Proteomes" id="UP000546917"/>
    </source>
</evidence>
<feature type="transmembrane region" description="Helical" evidence="5">
    <location>
        <begin position="403"/>
        <end position="421"/>
    </location>
</feature>
<dbReference type="Pfam" id="PF13520">
    <property type="entry name" value="AA_permease_2"/>
    <property type="match status" value="1"/>
</dbReference>
<sequence>MNNTIANICLAVTGKILYYVFPYFQMRDTDSLHSGSISNDKKLKKVLTSWDLYFLSLGAIIGSGWLFAESAAAGTAGPAAILSWIIGGAIVLVLVLVYAEIGAMIPRSGFITRYGHYSHGGIAGLFFGWGYFAARVAAPALEAEAAITYAGSYITKPALIYYAKNPLDPSSSVTLLSGYGILIAAALIAGFYFLNYFGVKLMGKTNQGITWWKLIIPSITIILMVFLLFHAGNFNNPALGGFLPHNNISLVFEAISTDGIVFSYLGFRHTLNFAGEAKNPQRDIPRALIYAMLTSIVVYVLLQFAFISAINPSLLTASGGWLGLSSASAGTYAKSIDSAPFAFLAKSSSLAILAVLTYLLYADAYISPAGTLNIAAGTATRSLYGLAEIGYFPRTFGKVSKRTGVPVFSLLISLVLGLIFLVPLPSWYVVVGLVSGVAGFTYILGGSTLMVLRREASDLKRPFKLPYARILSPVAFIGASLIVYWTGWPTVAYIAIILFAGFAVYLVFLAFHHVYNIYTKENIQGGYWVPLLIIALTILSYLGESNFGGINLFPFPYDFLVVMVVSLIFYFLSVKSGFRTSEITDMIESGEQYIDEYAE</sequence>
<dbReference type="PANTHER" id="PTHR47547:SF1">
    <property type="entry name" value="ASPARTATE-PROTON SYMPORTER"/>
    <property type="match status" value="1"/>
</dbReference>
<keyword evidence="4 5" id="KW-0472">Membrane</keyword>
<proteinExistence type="predicted"/>
<dbReference type="Gene3D" id="1.20.1740.10">
    <property type="entry name" value="Amino acid/polyamine transporter I"/>
    <property type="match status" value="1"/>
</dbReference>
<dbReference type="Proteomes" id="UP000546917">
    <property type="component" value="Unassembled WGS sequence"/>
</dbReference>
<dbReference type="InterPro" id="IPR052962">
    <property type="entry name" value="AA_Transporter_AGT"/>
</dbReference>
<feature type="transmembrane region" description="Helical" evidence="5">
    <location>
        <begin position="211"/>
        <end position="229"/>
    </location>
</feature>
<protein>
    <submittedName>
        <fullName evidence="6">APC family permease</fullName>
    </submittedName>
</protein>
<organism evidence="6 7">
    <name type="scientific">Ferroplasma acidiphilum</name>
    <dbReference type="NCBI Taxonomy" id="74969"/>
    <lineage>
        <taxon>Archaea</taxon>
        <taxon>Methanobacteriati</taxon>
        <taxon>Thermoplasmatota</taxon>
        <taxon>Thermoplasmata</taxon>
        <taxon>Thermoplasmatales</taxon>
        <taxon>Ferroplasmaceae</taxon>
        <taxon>Ferroplasma</taxon>
    </lineage>
</organism>
<evidence type="ECO:0000256" key="4">
    <source>
        <dbReference type="ARBA" id="ARBA00023136"/>
    </source>
</evidence>
<reference evidence="6 7" key="1">
    <citation type="submission" date="2020-05" db="EMBL/GenBank/DDBJ databases">
        <authorList>
            <person name="Zhang R."/>
        </authorList>
    </citation>
    <scope>NUCLEOTIDE SEQUENCE [LARGE SCALE GENOMIC DNA]</scope>
    <source>
        <strain evidence="6 7">DSM 28986</strain>
    </source>
</reference>
<feature type="transmembrane region" description="Helical" evidence="5">
    <location>
        <begin position="491"/>
        <end position="515"/>
    </location>
</feature>
<name>A0A7K4FKD0_9ARCH</name>
<feature type="transmembrane region" description="Helical" evidence="5">
    <location>
        <begin position="555"/>
        <end position="572"/>
    </location>
</feature>
<evidence type="ECO:0000256" key="2">
    <source>
        <dbReference type="ARBA" id="ARBA00022692"/>
    </source>
</evidence>
<comment type="subcellular location">
    <subcellularLocation>
        <location evidence="1">Membrane</location>
        <topology evidence="1">Multi-pass membrane protein</topology>
    </subcellularLocation>
</comment>
<feature type="transmembrane region" description="Helical" evidence="5">
    <location>
        <begin position="427"/>
        <end position="445"/>
    </location>
</feature>
<feature type="transmembrane region" description="Helical" evidence="5">
    <location>
        <begin position="466"/>
        <end position="485"/>
    </location>
</feature>
<dbReference type="GO" id="GO:0022857">
    <property type="term" value="F:transmembrane transporter activity"/>
    <property type="evidence" value="ECO:0007669"/>
    <property type="project" value="InterPro"/>
</dbReference>
<feature type="transmembrane region" description="Helical" evidence="5">
    <location>
        <begin position="527"/>
        <end position="543"/>
    </location>
</feature>
<evidence type="ECO:0000256" key="5">
    <source>
        <dbReference type="SAM" id="Phobius"/>
    </source>
</evidence>
<keyword evidence="2 5" id="KW-0812">Transmembrane</keyword>
<dbReference type="AlphaFoldDB" id="A0A7K4FKD0"/>
<evidence type="ECO:0000313" key="6">
    <source>
        <dbReference type="EMBL" id="NOL59271.1"/>
    </source>
</evidence>
<feature type="transmembrane region" description="Helical" evidence="5">
    <location>
        <begin position="176"/>
        <end position="199"/>
    </location>
</feature>
<dbReference type="GO" id="GO:0016020">
    <property type="term" value="C:membrane"/>
    <property type="evidence" value="ECO:0007669"/>
    <property type="project" value="UniProtKB-SubCell"/>
</dbReference>
<evidence type="ECO:0000256" key="3">
    <source>
        <dbReference type="ARBA" id="ARBA00022989"/>
    </source>
</evidence>
<accession>A0A7K4FKD0</accession>
<feature type="transmembrane region" description="Helical" evidence="5">
    <location>
        <begin position="50"/>
        <end position="68"/>
    </location>
</feature>
<dbReference type="PANTHER" id="PTHR47547">
    <property type="match status" value="1"/>
</dbReference>
<feature type="transmembrane region" description="Helical" evidence="5">
    <location>
        <begin position="288"/>
        <end position="310"/>
    </location>
</feature>
<feature type="transmembrane region" description="Helical" evidence="5">
    <location>
        <begin position="80"/>
        <end position="102"/>
    </location>
</feature>
<keyword evidence="3 5" id="KW-1133">Transmembrane helix</keyword>
<dbReference type="InterPro" id="IPR002293">
    <property type="entry name" value="AA/rel_permease1"/>
</dbReference>